<proteinExistence type="predicted"/>
<comment type="caution">
    <text evidence="2">The sequence shown here is derived from an EMBL/GenBank/DDBJ whole genome shotgun (WGS) entry which is preliminary data.</text>
</comment>
<reference evidence="2 3" key="1">
    <citation type="submission" date="2020-08" db="EMBL/GenBank/DDBJ databases">
        <title>Complete genome and description of Campylobacter massiliensis Marseille-Q3452 sp. nov.</title>
        <authorList>
            <person name="Antezack A."/>
        </authorList>
    </citation>
    <scope>NUCLEOTIDE SEQUENCE [LARGE SCALE GENOMIC DNA]</scope>
    <source>
        <strain evidence="2 3">Marseille-Q3452</strain>
    </source>
</reference>
<dbReference type="AlphaFoldDB" id="A0A842J408"/>
<feature type="compositionally biased region" description="Basic and acidic residues" evidence="1">
    <location>
        <begin position="1"/>
        <end position="11"/>
    </location>
</feature>
<organism evidence="2 3">
    <name type="scientific">Campylobacter massiliensis</name>
    <dbReference type="NCBI Taxonomy" id="2762557"/>
    <lineage>
        <taxon>Bacteria</taxon>
        <taxon>Pseudomonadati</taxon>
        <taxon>Campylobacterota</taxon>
        <taxon>Epsilonproteobacteria</taxon>
        <taxon>Campylobacterales</taxon>
        <taxon>Campylobacteraceae</taxon>
        <taxon>Campylobacter</taxon>
    </lineage>
</organism>
<protein>
    <submittedName>
        <fullName evidence="2">Uncharacterized protein</fullName>
    </submittedName>
</protein>
<dbReference type="RefSeq" id="WP_185898152.1">
    <property type="nucleotide sequence ID" value="NZ_JACLZK010000001.1"/>
</dbReference>
<evidence type="ECO:0000313" key="2">
    <source>
        <dbReference type="EMBL" id="MBC2882546.1"/>
    </source>
</evidence>
<accession>A0A842J408</accession>
<keyword evidence="3" id="KW-1185">Reference proteome</keyword>
<dbReference type="Proteomes" id="UP000552683">
    <property type="component" value="Unassembled WGS sequence"/>
</dbReference>
<feature type="region of interest" description="Disordered" evidence="1">
    <location>
        <begin position="1"/>
        <end position="46"/>
    </location>
</feature>
<evidence type="ECO:0000313" key="3">
    <source>
        <dbReference type="Proteomes" id="UP000552683"/>
    </source>
</evidence>
<sequence>MKERNLNEKGRQSRRKSAGRLNLQTSGTKQGSGRLKFRQKMREKSGVNLSANTDCAAWKI</sequence>
<dbReference type="EMBL" id="JACLZK010000001">
    <property type="protein sequence ID" value="MBC2882546.1"/>
    <property type="molecule type" value="Genomic_DNA"/>
</dbReference>
<evidence type="ECO:0000256" key="1">
    <source>
        <dbReference type="SAM" id="MobiDB-lite"/>
    </source>
</evidence>
<feature type="compositionally biased region" description="Polar residues" evidence="1">
    <location>
        <begin position="22"/>
        <end position="31"/>
    </location>
</feature>
<name>A0A842J408_9BACT</name>
<gene>
    <name evidence="2" type="ORF">H7R39_04620</name>
</gene>